<dbReference type="Gene3D" id="3.30.40.10">
    <property type="entry name" value="Zinc/RING finger domain, C3HC4 (zinc finger)"/>
    <property type="match status" value="1"/>
</dbReference>
<proteinExistence type="predicted"/>
<accession>A0AAD7YQ01</accession>
<reference evidence="2" key="1">
    <citation type="submission" date="2023-03" db="EMBL/GenBank/DDBJ databases">
        <title>Chromosome-level genomes of two armyworms, Mythimna separata and Mythimna loreyi, provide insights into the biosynthesis and reception of sex pheromones.</title>
        <authorList>
            <person name="Zhao H."/>
        </authorList>
    </citation>
    <scope>NUCLEOTIDE SEQUENCE</scope>
    <source>
        <strain evidence="2">BeijingLab</strain>
        <tissue evidence="2">Pupa</tissue>
    </source>
</reference>
<dbReference type="Proteomes" id="UP001231518">
    <property type="component" value="Chromosome 20"/>
</dbReference>
<evidence type="ECO:0000259" key="1">
    <source>
        <dbReference type="PROSITE" id="PS00028"/>
    </source>
</evidence>
<dbReference type="InterPro" id="IPR013083">
    <property type="entry name" value="Znf_RING/FYVE/PHD"/>
</dbReference>
<dbReference type="AlphaFoldDB" id="A0AAD7YQ01"/>
<dbReference type="EMBL" id="JARGEI010000011">
    <property type="protein sequence ID" value="KAJ8723930.1"/>
    <property type="molecule type" value="Genomic_DNA"/>
</dbReference>
<sequence>MKLISSEKTTLTCGQCTMQYCNYKHLLEHLYRRHGTESVWCKQCSLKRCQYAVHECNVLPIYEVLQDDDLPSEDSPDNAEKEVDYCYFRKFVADAQMIGCDGLYCLRQWCHFYCVGITTPPKAKRSFVPTATKHKRKIR</sequence>
<keyword evidence="3" id="KW-1185">Reference proteome</keyword>
<dbReference type="InterPro" id="IPR013087">
    <property type="entry name" value="Znf_C2H2_type"/>
</dbReference>
<gene>
    <name evidence="2" type="ORF">PYW07_007910</name>
</gene>
<name>A0AAD7YQ01_MYTSE</name>
<feature type="domain" description="C2H2-type" evidence="1">
    <location>
        <begin position="13"/>
        <end position="34"/>
    </location>
</feature>
<evidence type="ECO:0000313" key="2">
    <source>
        <dbReference type="EMBL" id="KAJ8723930.1"/>
    </source>
</evidence>
<protein>
    <recommendedName>
        <fullName evidence="1">C2H2-type domain-containing protein</fullName>
    </recommendedName>
</protein>
<dbReference type="SUPFAM" id="SSF57903">
    <property type="entry name" value="FYVE/PHD zinc finger"/>
    <property type="match status" value="1"/>
</dbReference>
<organism evidence="2 3">
    <name type="scientific">Mythimna separata</name>
    <name type="common">Oriental armyworm</name>
    <name type="synonym">Pseudaletia separata</name>
    <dbReference type="NCBI Taxonomy" id="271217"/>
    <lineage>
        <taxon>Eukaryota</taxon>
        <taxon>Metazoa</taxon>
        <taxon>Ecdysozoa</taxon>
        <taxon>Arthropoda</taxon>
        <taxon>Hexapoda</taxon>
        <taxon>Insecta</taxon>
        <taxon>Pterygota</taxon>
        <taxon>Neoptera</taxon>
        <taxon>Endopterygota</taxon>
        <taxon>Lepidoptera</taxon>
        <taxon>Glossata</taxon>
        <taxon>Ditrysia</taxon>
        <taxon>Noctuoidea</taxon>
        <taxon>Noctuidae</taxon>
        <taxon>Noctuinae</taxon>
        <taxon>Hadenini</taxon>
        <taxon>Mythimna</taxon>
    </lineage>
</organism>
<dbReference type="InterPro" id="IPR011011">
    <property type="entry name" value="Znf_FYVE_PHD"/>
</dbReference>
<dbReference type="PROSITE" id="PS00028">
    <property type="entry name" value="ZINC_FINGER_C2H2_1"/>
    <property type="match status" value="1"/>
</dbReference>
<comment type="caution">
    <text evidence="2">The sequence shown here is derived from an EMBL/GenBank/DDBJ whole genome shotgun (WGS) entry which is preliminary data.</text>
</comment>
<evidence type="ECO:0000313" key="3">
    <source>
        <dbReference type="Proteomes" id="UP001231518"/>
    </source>
</evidence>